<dbReference type="EMBL" id="APNK01000002">
    <property type="protein sequence ID" value="KEZ78854.1"/>
    <property type="molecule type" value="Genomic_DNA"/>
</dbReference>
<feature type="coiled-coil region" evidence="3">
    <location>
        <begin position="132"/>
        <end position="159"/>
    </location>
</feature>
<dbReference type="OrthoDB" id="8807260at2"/>
<feature type="modified residue" description="4-aspartylphosphate" evidence="2">
    <location>
        <position position="62"/>
    </location>
</feature>
<gene>
    <name evidence="6" type="ORF">C41B8_01952</name>
</gene>
<dbReference type="InterPro" id="IPR043128">
    <property type="entry name" value="Rev_trsase/Diguanyl_cyclase"/>
</dbReference>
<dbReference type="Proteomes" id="UP000028302">
    <property type="component" value="Unassembled WGS sequence"/>
</dbReference>
<dbReference type="Pfam" id="PF00072">
    <property type="entry name" value="Response_reg"/>
    <property type="match status" value="1"/>
</dbReference>
<dbReference type="SUPFAM" id="SSF52172">
    <property type="entry name" value="CheY-like"/>
    <property type="match status" value="1"/>
</dbReference>
<accession>A0A084IQ70</accession>
<comment type="caution">
    <text evidence="6">The sequence shown here is derived from an EMBL/GenBank/DDBJ whole genome shotgun (WGS) entry which is preliminary data.</text>
</comment>
<dbReference type="SMART" id="SM00267">
    <property type="entry name" value="GGDEF"/>
    <property type="match status" value="1"/>
</dbReference>
<sequence length="356" mass="39459">MSDSSNDDPAPSKVLVVDDLYANRVALRRVLQRIDVDVVEAGSGNDALAACLDHEFALILLDVQMPDMDGMEVAELLNGEESTRDTAIIFVTAGSSDDMDRLKGYRLGAVDYITKPIDERLLQAKVCNFVELYDSRRALRRARDELDAVNNQLRGEIEIRRSAEARAQHLATHDALTGLPNRLLFVDRLSSMTKRARRRAGRFAIGYMDLDGFKPVNDAYGHRAGDVVLEHVARRLEQTLQDVDTAARFGGDEFALLIEDIDSEQACLSRCQDVLEAVSAPIAVPTSTGHIEVEISASLGIAFYPEHGNDVDELMHNADSALYRVKYEGKASVRLFQSHDDARPMPIGGQNHRLIQ</sequence>
<dbReference type="InterPro" id="IPR052163">
    <property type="entry name" value="DGC-Regulatory_Protein"/>
</dbReference>
<dbReference type="FunFam" id="3.30.70.270:FF:000001">
    <property type="entry name" value="Diguanylate cyclase domain protein"/>
    <property type="match status" value="1"/>
</dbReference>
<dbReference type="InterPro" id="IPR000160">
    <property type="entry name" value="GGDEF_dom"/>
</dbReference>
<dbReference type="STRING" id="1304275.C41B8_01952"/>
<dbReference type="NCBIfam" id="TIGR00254">
    <property type="entry name" value="GGDEF"/>
    <property type="match status" value="1"/>
</dbReference>
<dbReference type="PROSITE" id="PS50887">
    <property type="entry name" value="GGDEF"/>
    <property type="match status" value="1"/>
</dbReference>
<evidence type="ECO:0000313" key="7">
    <source>
        <dbReference type="Proteomes" id="UP000028302"/>
    </source>
</evidence>
<name>A0A084IQ70_SALHC</name>
<evidence type="ECO:0000256" key="3">
    <source>
        <dbReference type="SAM" id="Coils"/>
    </source>
</evidence>
<dbReference type="AlphaFoldDB" id="A0A084IQ70"/>
<protein>
    <submittedName>
        <fullName evidence="6">Diguanylate cyclase (GGDEF) domain-containing protein</fullName>
    </submittedName>
</protein>
<reference evidence="6 7" key="1">
    <citation type="submission" date="2013-03" db="EMBL/GenBank/DDBJ databases">
        <title>Salinisphaera hydrothermalis C41B8 Genome Sequencing.</title>
        <authorList>
            <person name="Li C."/>
            <person name="Lai Q."/>
            <person name="Shao Z."/>
        </authorList>
    </citation>
    <scope>NUCLEOTIDE SEQUENCE [LARGE SCALE GENOMIC DNA]</scope>
    <source>
        <strain evidence="6 7">C41B8</strain>
    </source>
</reference>
<evidence type="ECO:0000313" key="6">
    <source>
        <dbReference type="EMBL" id="KEZ78854.1"/>
    </source>
</evidence>
<proteinExistence type="predicted"/>
<dbReference type="Gene3D" id="3.40.50.2300">
    <property type="match status" value="1"/>
</dbReference>
<keyword evidence="2" id="KW-0597">Phosphoprotein</keyword>
<dbReference type="CDD" id="cd01949">
    <property type="entry name" value="GGDEF"/>
    <property type="match status" value="1"/>
</dbReference>
<dbReference type="SUPFAM" id="SSF55073">
    <property type="entry name" value="Nucleotide cyclase"/>
    <property type="match status" value="1"/>
</dbReference>
<feature type="domain" description="GGDEF" evidence="5">
    <location>
        <begin position="201"/>
        <end position="338"/>
    </location>
</feature>
<dbReference type="Gene3D" id="3.30.70.270">
    <property type="match status" value="1"/>
</dbReference>
<dbReference type="PATRIC" id="fig|1304275.5.peg.394"/>
<organism evidence="6 7">
    <name type="scientific">Salinisphaera hydrothermalis (strain C41B8)</name>
    <dbReference type="NCBI Taxonomy" id="1304275"/>
    <lineage>
        <taxon>Bacteria</taxon>
        <taxon>Pseudomonadati</taxon>
        <taxon>Pseudomonadota</taxon>
        <taxon>Gammaproteobacteria</taxon>
        <taxon>Salinisphaerales</taxon>
        <taxon>Salinisphaeraceae</taxon>
        <taxon>Salinisphaera</taxon>
    </lineage>
</organism>
<dbReference type="RefSeq" id="WP_051882742.1">
    <property type="nucleotide sequence ID" value="NZ_APNK01000002.1"/>
</dbReference>
<evidence type="ECO:0000256" key="2">
    <source>
        <dbReference type="PROSITE-ProRule" id="PRU00169"/>
    </source>
</evidence>
<keyword evidence="3" id="KW-0175">Coiled coil</keyword>
<evidence type="ECO:0000259" key="4">
    <source>
        <dbReference type="PROSITE" id="PS50110"/>
    </source>
</evidence>
<evidence type="ECO:0000256" key="1">
    <source>
        <dbReference type="ARBA" id="ARBA00001946"/>
    </source>
</evidence>
<keyword evidence="7" id="KW-1185">Reference proteome</keyword>
<dbReference type="PANTHER" id="PTHR46663:SF2">
    <property type="entry name" value="GGDEF DOMAIN-CONTAINING PROTEIN"/>
    <property type="match status" value="1"/>
</dbReference>
<dbReference type="PANTHER" id="PTHR46663">
    <property type="entry name" value="DIGUANYLATE CYCLASE DGCT-RELATED"/>
    <property type="match status" value="1"/>
</dbReference>
<dbReference type="InterPro" id="IPR011006">
    <property type="entry name" value="CheY-like_superfamily"/>
</dbReference>
<dbReference type="GO" id="GO:0003824">
    <property type="term" value="F:catalytic activity"/>
    <property type="evidence" value="ECO:0007669"/>
    <property type="project" value="UniProtKB-ARBA"/>
</dbReference>
<feature type="domain" description="Response regulatory" evidence="4">
    <location>
        <begin position="13"/>
        <end position="130"/>
    </location>
</feature>
<evidence type="ECO:0000259" key="5">
    <source>
        <dbReference type="PROSITE" id="PS50887"/>
    </source>
</evidence>
<dbReference type="SMART" id="SM00448">
    <property type="entry name" value="REC"/>
    <property type="match status" value="1"/>
</dbReference>
<dbReference type="InterPro" id="IPR001789">
    <property type="entry name" value="Sig_transdc_resp-reg_receiver"/>
</dbReference>
<comment type="cofactor">
    <cofactor evidence="1">
        <name>Mg(2+)</name>
        <dbReference type="ChEBI" id="CHEBI:18420"/>
    </cofactor>
</comment>
<dbReference type="InterPro" id="IPR029787">
    <property type="entry name" value="Nucleotide_cyclase"/>
</dbReference>
<dbReference type="GO" id="GO:0000160">
    <property type="term" value="P:phosphorelay signal transduction system"/>
    <property type="evidence" value="ECO:0007669"/>
    <property type="project" value="InterPro"/>
</dbReference>
<dbReference type="Pfam" id="PF00990">
    <property type="entry name" value="GGDEF"/>
    <property type="match status" value="1"/>
</dbReference>
<dbReference type="PROSITE" id="PS50110">
    <property type="entry name" value="RESPONSE_REGULATORY"/>
    <property type="match status" value="1"/>
</dbReference>
<dbReference type="eggNOG" id="COG3706">
    <property type="taxonomic scope" value="Bacteria"/>
</dbReference>